<proteinExistence type="predicted"/>
<feature type="region of interest" description="Disordered" evidence="1">
    <location>
        <begin position="1"/>
        <end position="36"/>
    </location>
</feature>
<sequence>MAVRTKVAGMKNPQSVDARAAQPSQHASKGKKTLPRDEAALLRREKALARVTLGPAAEIHEPKSHRRATLVQGRKKAPSQMGIKRAGGPADRSLLHGG</sequence>
<evidence type="ECO:0000313" key="2">
    <source>
        <dbReference type="EMBL" id="SEM24037.1"/>
    </source>
</evidence>
<name>A0A1H7WSZ9_STIAU</name>
<dbReference type="EMBL" id="FOAP01000013">
    <property type="protein sequence ID" value="SEM24037.1"/>
    <property type="molecule type" value="Genomic_DNA"/>
</dbReference>
<reference evidence="3" key="1">
    <citation type="submission" date="2016-10" db="EMBL/GenBank/DDBJ databases">
        <authorList>
            <person name="Varghese N."/>
            <person name="Submissions S."/>
        </authorList>
    </citation>
    <scope>NUCLEOTIDE SEQUENCE [LARGE SCALE GENOMIC DNA]</scope>
    <source>
        <strain evidence="3">DSM 17044</strain>
    </source>
</reference>
<feature type="compositionally biased region" description="Basic residues" evidence="1">
    <location>
        <begin position="63"/>
        <end position="77"/>
    </location>
</feature>
<evidence type="ECO:0000256" key="1">
    <source>
        <dbReference type="SAM" id="MobiDB-lite"/>
    </source>
</evidence>
<protein>
    <submittedName>
        <fullName evidence="2">Uncharacterized protein</fullName>
    </submittedName>
</protein>
<gene>
    <name evidence="2" type="ORF">SAMN05444354_113148</name>
</gene>
<dbReference type="Proteomes" id="UP000182719">
    <property type="component" value="Unassembled WGS sequence"/>
</dbReference>
<feature type="region of interest" description="Disordered" evidence="1">
    <location>
        <begin position="53"/>
        <end position="98"/>
    </location>
</feature>
<dbReference type="RefSeq" id="WP_075008798.1">
    <property type="nucleotide sequence ID" value="NZ_FOAP01000013.1"/>
</dbReference>
<dbReference type="AlphaFoldDB" id="A0A1H7WSZ9"/>
<evidence type="ECO:0000313" key="3">
    <source>
        <dbReference type="Proteomes" id="UP000182719"/>
    </source>
</evidence>
<dbReference type="OrthoDB" id="5514294at2"/>
<organism evidence="2 3">
    <name type="scientific">Stigmatella aurantiaca</name>
    <dbReference type="NCBI Taxonomy" id="41"/>
    <lineage>
        <taxon>Bacteria</taxon>
        <taxon>Pseudomonadati</taxon>
        <taxon>Myxococcota</taxon>
        <taxon>Myxococcia</taxon>
        <taxon>Myxococcales</taxon>
        <taxon>Cystobacterineae</taxon>
        <taxon>Archangiaceae</taxon>
        <taxon>Stigmatella</taxon>
    </lineage>
</organism>
<accession>A0A1H7WSZ9</accession>
<keyword evidence="3" id="KW-1185">Reference proteome</keyword>